<comment type="caution">
    <text evidence="2">The sequence shown here is derived from an EMBL/GenBank/DDBJ whole genome shotgun (WGS) entry which is preliminary data.</text>
</comment>
<dbReference type="EMBL" id="BGPR01102984">
    <property type="protein sequence ID" value="GBM64811.1"/>
    <property type="molecule type" value="Genomic_DNA"/>
</dbReference>
<dbReference type="GO" id="GO:0015074">
    <property type="term" value="P:DNA integration"/>
    <property type="evidence" value="ECO:0007669"/>
    <property type="project" value="InterPro"/>
</dbReference>
<sequence>MKRNPAVTPQRLKKWLAGHMLQFASSDSSGEYEIAKAESMSRRNHLRDEIRWRTGGMLPDSARQFAVARELLQRARRRRTLTARQLASKLSAAAGRPISGQTVSRRLYEGGLFAQRPVVYVPLSPAHVSAQLHWPVNIAVGHQSIWATYSLRMSLDLTPITIPEGQ</sequence>
<evidence type="ECO:0000313" key="2">
    <source>
        <dbReference type="EMBL" id="GBM64811.1"/>
    </source>
</evidence>
<dbReference type="Pfam" id="PF01498">
    <property type="entry name" value="HTH_Tnp_Tc3_2"/>
    <property type="match status" value="1"/>
</dbReference>
<dbReference type="GO" id="GO:0006313">
    <property type="term" value="P:DNA transposition"/>
    <property type="evidence" value="ECO:0007669"/>
    <property type="project" value="InterPro"/>
</dbReference>
<dbReference type="GO" id="GO:0003677">
    <property type="term" value="F:DNA binding"/>
    <property type="evidence" value="ECO:0007669"/>
    <property type="project" value="InterPro"/>
</dbReference>
<accession>A0A4Y2HHL9</accession>
<gene>
    <name evidence="2" type="ORF">AVEN_105716_1</name>
</gene>
<dbReference type="Proteomes" id="UP000499080">
    <property type="component" value="Unassembled WGS sequence"/>
</dbReference>
<dbReference type="AlphaFoldDB" id="A0A4Y2HHL9"/>
<dbReference type="OrthoDB" id="9996331at2759"/>
<organism evidence="2 3">
    <name type="scientific">Araneus ventricosus</name>
    <name type="common">Orbweaver spider</name>
    <name type="synonym">Epeira ventricosa</name>
    <dbReference type="NCBI Taxonomy" id="182803"/>
    <lineage>
        <taxon>Eukaryota</taxon>
        <taxon>Metazoa</taxon>
        <taxon>Ecdysozoa</taxon>
        <taxon>Arthropoda</taxon>
        <taxon>Chelicerata</taxon>
        <taxon>Arachnida</taxon>
        <taxon>Araneae</taxon>
        <taxon>Araneomorphae</taxon>
        <taxon>Entelegynae</taxon>
        <taxon>Araneoidea</taxon>
        <taxon>Araneidae</taxon>
        <taxon>Araneus</taxon>
    </lineage>
</organism>
<keyword evidence="3" id="KW-1185">Reference proteome</keyword>
<evidence type="ECO:0000313" key="3">
    <source>
        <dbReference type="Proteomes" id="UP000499080"/>
    </source>
</evidence>
<name>A0A4Y2HHL9_ARAVE</name>
<proteinExistence type="predicted"/>
<protein>
    <recommendedName>
        <fullName evidence="1">Transposase Tc1-like domain-containing protein</fullName>
    </recommendedName>
</protein>
<reference evidence="2 3" key="1">
    <citation type="journal article" date="2019" name="Sci. Rep.">
        <title>Orb-weaving spider Araneus ventricosus genome elucidates the spidroin gene catalogue.</title>
        <authorList>
            <person name="Kono N."/>
            <person name="Nakamura H."/>
            <person name="Ohtoshi R."/>
            <person name="Moran D.A.P."/>
            <person name="Shinohara A."/>
            <person name="Yoshida Y."/>
            <person name="Fujiwara M."/>
            <person name="Mori M."/>
            <person name="Tomita M."/>
            <person name="Arakawa K."/>
        </authorList>
    </citation>
    <scope>NUCLEOTIDE SEQUENCE [LARGE SCALE GENOMIC DNA]</scope>
</reference>
<evidence type="ECO:0000259" key="1">
    <source>
        <dbReference type="Pfam" id="PF01498"/>
    </source>
</evidence>
<feature type="domain" description="Transposase Tc1-like" evidence="1">
    <location>
        <begin position="69"/>
        <end position="134"/>
    </location>
</feature>
<dbReference type="InterPro" id="IPR002492">
    <property type="entry name" value="Transposase_Tc1-like"/>
</dbReference>